<evidence type="ECO:0000259" key="3">
    <source>
        <dbReference type="PROSITE" id="PS51896"/>
    </source>
</evidence>
<feature type="coiled-coil region" evidence="1">
    <location>
        <begin position="35"/>
        <end position="97"/>
    </location>
</feature>
<dbReference type="PANTHER" id="PTHR31058">
    <property type="entry name" value="ZINC FINGER C4H2 DOMAIN-CONTAINING PROTEIN"/>
    <property type="match status" value="1"/>
</dbReference>
<dbReference type="GO" id="GO:0005634">
    <property type="term" value="C:nucleus"/>
    <property type="evidence" value="ECO:0007669"/>
    <property type="project" value="TreeGrafter"/>
</dbReference>
<organism evidence="4 5">
    <name type="scientific">Holothuria leucospilota</name>
    <name type="common">Black long sea cucumber</name>
    <name type="synonym">Mertensiothuria leucospilota</name>
    <dbReference type="NCBI Taxonomy" id="206669"/>
    <lineage>
        <taxon>Eukaryota</taxon>
        <taxon>Metazoa</taxon>
        <taxon>Echinodermata</taxon>
        <taxon>Eleutherozoa</taxon>
        <taxon>Echinozoa</taxon>
        <taxon>Holothuroidea</taxon>
        <taxon>Aspidochirotacea</taxon>
        <taxon>Aspidochirotida</taxon>
        <taxon>Holothuriidae</taxon>
        <taxon>Holothuria</taxon>
    </lineage>
</organism>
<comment type="caution">
    <text evidence="4">The sequence shown here is derived from an EMBL/GenBank/DDBJ whole genome shotgun (WGS) entry which is preliminary data.</text>
</comment>
<accession>A0A9Q1GVM0</accession>
<evidence type="ECO:0000256" key="2">
    <source>
        <dbReference type="SAM" id="MobiDB-lite"/>
    </source>
</evidence>
<dbReference type="EMBL" id="JAIZAY010000016">
    <property type="protein sequence ID" value="KAJ8027492.1"/>
    <property type="molecule type" value="Genomic_DNA"/>
</dbReference>
<name>A0A9Q1GVM0_HOLLE</name>
<evidence type="ECO:0000313" key="4">
    <source>
        <dbReference type="EMBL" id="KAJ8027492.1"/>
    </source>
</evidence>
<feature type="domain" description="C4H2-type" evidence="3">
    <location>
        <begin position="197"/>
        <end position="239"/>
    </location>
</feature>
<dbReference type="Proteomes" id="UP001152320">
    <property type="component" value="Chromosome 16"/>
</dbReference>
<feature type="region of interest" description="Disordered" evidence="2">
    <location>
        <begin position="219"/>
        <end position="242"/>
    </location>
</feature>
<dbReference type="GO" id="GO:0045666">
    <property type="term" value="P:positive regulation of neuron differentiation"/>
    <property type="evidence" value="ECO:0007669"/>
    <property type="project" value="TreeGrafter"/>
</dbReference>
<dbReference type="InterPro" id="IPR044069">
    <property type="entry name" value="ZF_C4H2"/>
</dbReference>
<keyword evidence="1" id="KW-0175">Coiled coil</keyword>
<evidence type="ECO:0000313" key="5">
    <source>
        <dbReference type="Proteomes" id="UP001152320"/>
    </source>
</evidence>
<dbReference type="AlphaFoldDB" id="A0A9Q1GVM0"/>
<dbReference type="InterPro" id="IPR018482">
    <property type="entry name" value="Znf-C4H2"/>
</dbReference>
<dbReference type="PANTHER" id="PTHR31058:SF2">
    <property type="entry name" value="ZINC FINGER C4H2 DOMAIN-CONTAINING PROTEIN"/>
    <property type="match status" value="1"/>
</dbReference>
<sequence length="242" mass="28065">MALVPEVSGPEEERVSQIMQQMHCIKDIRSHTLQLEKLKVKVMEEFQEMKMEENRLNDYKQELELLEEERLAHVEELRQIHADMKAMETIIRNAEADRNRSLELAYSVFKEYNSLKSEIDQGRRQLGLEEVPPLVVGEETLDKQYFKKRRTELKNEAKVEISVPDSPTQVTAKEERSPPGDSRSSPSTSAVTRSLRVQMPPMKLCQACQQPIHRNAPVCPLCKAKSKSQNPKKTKRKFDEDY</sequence>
<protein>
    <submittedName>
        <fullName evidence="4">Zinc finger C4H2 domain-containing protein</fullName>
    </submittedName>
</protein>
<gene>
    <name evidence="4" type="ORF">HOLleu_32646</name>
</gene>
<feature type="compositionally biased region" description="Low complexity" evidence="2">
    <location>
        <begin position="179"/>
        <end position="189"/>
    </location>
</feature>
<evidence type="ECO:0000256" key="1">
    <source>
        <dbReference type="SAM" id="Coils"/>
    </source>
</evidence>
<dbReference type="PROSITE" id="PS51896">
    <property type="entry name" value="ZF_C4H2"/>
    <property type="match status" value="1"/>
</dbReference>
<dbReference type="Pfam" id="PF10146">
    <property type="entry name" value="zf-C4H2"/>
    <property type="match status" value="1"/>
</dbReference>
<feature type="region of interest" description="Disordered" evidence="2">
    <location>
        <begin position="157"/>
        <end position="196"/>
    </location>
</feature>
<feature type="compositionally biased region" description="Basic residues" evidence="2">
    <location>
        <begin position="224"/>
        <end position="236"/>
    </location>
</feature>
<dbReference type="OrthoDB" id="20865at2759"/>
<proteinExistence type="predicted"/>
<keyword evidence="5" id="KW-1185">Reference proteome</keyword>
<reference evidence="4" key="1">
    <citation type="submission" date="2021-10" db="EMBL/GenBank/DDBJ databases">
        <title>Tropical sea cucumber genome reveals ecological adaptation and Cuvierian tubules defense mechanism.</title>
        <authorList>
            <person name="Chen T."/>
        </authorList>
    </citation>
    <scope>NUCLEOTIDE SEQUENCE</scope>
    <source>
        <strain evidence="4">Nanhai2018</strain>
        <tissue evidence="4">Muscle</tissue>
    </source>
</reference>